<dbReference type="STRING" id="356882.A0A423VQ94"/>
<evidence type="ECO:0000256" key="3">
    <source>
        <dbReference type="ARBA" id="ARBA00022989"/>
    </source>
</evidence>
<dbReference type="Gene3D" id="3.30.750.24">
    <property type="entry name" value="STAS domain"/>
    <property type="match status" value="1"/>
</dbReference>
<dbReference type="InterPro" id="IPR036513">
    <property type="entry name" value="STAS_dom_sf"/>
</dbReference>
<feature type="transmembrane region" description="Helical" evidence="5">
    <location>
        <begin position="405"/>
        <end position="426"/>
    </location>
</feature>
<dbReference type="EMBL" id="LKEA01000046">
    <property type="protein sequence ID" value="ROV93191.1"/>
    <property type="molecule type" value="Genomic_DNA"/>
</dbReference>
<dbReference type="Pfam" id="PF00916">
    <property type="entry name" value="Sulfate_transp"/>
    <property type="match status" value="1"/>
</dbReference>
<dbReference type="InterPro" id="IPR002645">
    <property type="entry name" value="STAS_dom"/>
</dbReference>
<dbReference type="OrthoDB" id="288203at2759"/>
<dbReference type="GO" id="GO:0016020">
    <property type="term" value="C:membrane"/>
    <property type="evidence" value="ECO:0007669"/>
    <property type="project" value="UniProtKB-SubCell"/>
</dbReference>
<dbReference type="GO" id="GO:0055085">
    <property type="term" value="P:transmembrane transport"/>
    <property type="evidence" value="ECO:0007669"/>
    <property type="project" value="InterPro"/>
</dbReference>
<keyword evidence="4 5" id="KW-0472">Membrane</keyword>
<feature type="domain" description="STAS" evidence="6">
    <location>
        <begin position="496"/>
        <end position="666"/>
    </location>
</feature>
<feature type="transmembrane region" description="Helical" evidence="5">
    <location>
        <begin position="214"/>
        <end position="233"/>
    </location>
</feature>
<dbReference type="PROSITE" id="PS50801">
    <property type="entry name" value="STAS"/>
    <property type="match status" value="1"/>
</dbReference>
<dbReference type="NCBIfam" id="TIGR00815">
    <property type="entry name" value="sulP"/>
    <property type="match status" value="1"/>
</dbReference>
<keyword evidence="8" id="KW-1185">Reference proteome</keyword>
<keyword evidence="2 5" id="KW-0812">Transmembrane</keyword>
<evidence type="ECO:0000313" key="7">
    <source>
        <dbReference type="EMBL" id="ROV93191.1"/>
    </source>
</evidence>
<dbReference type="CDD" id="cd07042">
    <property type="entry name" value="STAS_SulP_like_sulfate_transporter"/>
    <property type="match status" value="1"/>
</dbReference>
<feature type="transmembrane region" description="Helical" evidence="5">
    <location>
        <begin position="56"/>
        <end position="72"/>
    </location>
</feature>
<dbReference type="InterPro" id="IPR011547">
    <property type="entry name" value="SLC26A/SulP_dom"/>
</dbReference>
<dbReference type="InterPro" id="IPR001902">
    <property type="entry name" value="SLC26A/SulP_fam"/>
</dbReference>
<evidence type="ECO:0000313" key="8">
    <source>
        <dbReference type="Proteomes" id="UP000283895"/>
    </source>
</evidence>
<feature type="transmembrane region" description="Helical" evidence="5">
    <location>
        <begin position="245"/>
        <end position="268"/>
    </location>
</feature>
<accession>A0A423VQ94</accession>
<comment type="subcellular location">
    <subcellularLocation>
        <location evidence="1">Membrane</location>
        <topology evidence="1">Multi-pass membrane protein</topology>
    </subcellularLocation>
</comment>
<evidence type="ECO:0000256" key="2">
    <source>
        <dbReference type="ARBA" id="ARBA00022692"/>
    </source>
</evidence>
<dbReference type="SUPFAM" id="SSF52091">
    <property type="entry name" value="SpoIIaa-like"/>
    <property type="match status" value="1"/>
</dbReference>
<feature type="transmembrane region" description="Helical" evidence="5">
    <location>
        <begin position="438"/>
        <end position="465"/>
    </location>
</feature>
<evidence type="ECO:0000256" key="5">
    <source>
        <dbReference type="SAM" id="Phobius"/>
    </source>
</evidence>
<feature type="transmembrane region" description="Helical" evidence="5">
    <location>
        <begin position="139"/>
        <end position="157"/>
    </location>
</feature>
<organism evidence="7 8">
    <name type="scientific">Cytospora schulzeri</name>
    <dbReference type="NCBI Taxonomy" id="448051"/>
    <lineage>
        <taxon>Eukaryota</taxon>
        <taxon>Fungi</taxon>
        <taxon>Dikarya</taxon>
        <taxon>Ascomycota</taxon>
        <taxon>Pezizomycotina</taxon>
        <taxon>Sordariomycetes</taxon>
        <taxon>Sordariomycetidae</taxon>
        <taxon>Diaporthales</taxon>
        <taxon>Cytosporaceae</taxon>
        <taxon>Cytospora</taxon>
    </lineage>
</organism>
<evidence type="ECO:0000259" key="6">
    <source>
        <dbReference type="PROSITE" id="PS50801"/>
    </source>
</evidence>
<comment type="caution">
    <text evidence="7">The sequence shown here is derived from an EMBL/GenBank/DDBJ whole genome shotgun (WGS) entry which is preliminary data.</text>
</comment>
<keyword evidence="3 5" id="KW-1133">Transmembrane helix</keyword>
<proteinExistence type="predicted"/>
<protein>
    <recommendedName>
        <fullName evidence="6">STAS domain-containing protein</fullName>
    </recommendedName>
</protein>
<evidence type="ECO:0000256" key="4">
    <source>
        <dbReference type="ARBA" id="ARBA00023136"/>
    </source>
</evidence>
<dbReference type="AlphaFoldDB" id="A0A423VQ94"/>
<feature type="transmembrane region" description="Helical" evidence="5">
    <location>
        <begin position="162"/>
        <end position="184"/>
    </location>
</feature>
<sequence>MKVVDAVKHDLQTDVTWNRVGRLTVRGARALPSASLQYLIDKVPIISWLPRYNPRWIFNDVIAGLTLGLMLIPQGLSYASLATIGVQYGLMSSWMPSALYAFMGTTKDLSTGPTSLIGLLTANIIASFGTDSPYQPQEIASAIALMMGVYGMILGFLKLGFLLEFISIPIITGFISAVAITIILNQMESLLGSDVSSNGAASQIHDVFANLPEASGLTCAVGFTCILLLTVLDKAGRRWGEKNKIIWILSITRAFLALVLYTGISYAVNRNRDPDNYVFAVVKVKSDGQEAPIIPSGDLISKVATKSITVFIGATIEHTGIARAFGVKNDYVPDQSQELCFFGVCNFFNSFFHSMGVGGAMSRTSVNSSCKVKSPLSGFITTAVILVCIYELVGTLYWIPKATLAGIIICAVWPLIYPPSAFYRFWKTSLADFISSMLSFWLTLFYSSEFGIFIPVAFNIAYIILRQTFTSITASSSPARSELASVLDSQRDLPPSHMADSMMQDVHVFRFNESFFFPNSHRLTSRILESIQTHHAPIYSGSHGTERERNWSVSAENRVKRLRKLAGVTKIKTLPPIGLVVLDFGRVNHIDTTAVHHLRILVWEIHKYGGKGVEIRFVGMTPYVRDRFERAGWKVVDASDPPAASGEDEAQQTRLYRSVAEAVMAPRWRETYSDQEGLEKSDVVGAAKPTTTYTEDVWMDLATFK</sequence>
<dbReference type="Proteomes" id="UP000283895">
    <property type="component" value="Unassembled WGS sequence"/>
</dbReference>
<name>A0A423VQ94_9PEZI</name>
<feature type="transmembrane region" description="Helical" evidence="5">
    <location>
        <begin position="376"/>
        <end position="399"/>
    </location>
</feature>
<gene>
    <name evidence="7" type="ORF">VMCG_08725</name>
</gene>
<evidence type="ECO:0000256" key="1">
    <source>
        <dbReference type="ARBA" id="ARBA00004141"/>
    </source>
</evidence>
<feature type="transmembrane region" description="Helical" evidence="5">
    <location>
        <begin position="341"/>
        <end position="364"/>
    </location>
</feature>
<dbReference type="PANTHER" id="PTHR11814">
    <property type="entry name" value="SULFATE TRANSPORTER"/>
    <property type="match status" value="1"/>
</dbReference>
<dbReference type="Pfam" id="PF01740">
    <property type="entry name" value="STAS"/>
    <property type="match status" value="1"/>
</dbReference>
<reference evidence="7 8" key="1">
    <citation type="submission" date="2015-09" db="EMBL/GenBank/DDBJ databases">
        <title>Host preference determinants of Valsa canker pathogens revealed by comparative genomics.</title>
        <authorList>
            <person name="Yin Z."/>
            <person name="Huang L."/>
        </authorList>
    </citation>
    <scope>NUCLEOTIDE SEQUENCE [LARGE SCALE GENOMIC DNA]</scope>
    <source>
        <strain evidence="7 8">03-1</strain>
    </source>
</reference>